<protein>
    <submittedName>
        <fullName evidence="1">Uncharacterized protein</fullName>
    </submittedName>
</protein>
<organism evidence="1 2">
    <name type="scientific">Babesia microti (strain RI)</name>
    <dbReference type="NCBI Taxonomy" id="1133968"/>
    <lineage>
        <taxon>Eukaryota</taxon>
        <taxon>Sar</taxon>
        <taxon>Alveolata</taxon>
        <taxon>Apicomplexa</taxon>
        <taxon>Aconoidasida</taxon>
        <taxon>Piroplasmida</taxon>
        <taxon>Babesiidae</taxon>
        <taxon>Babesia</taxon>
    </lineage>
</organism>
<name>A0A1N6LXG8_BABMR</name>
<dbReference type="VEuPathDB" id="PiroplasmaDB:BmR1_04g05590"/>
<reference evidence="1 2" key="3">
    <citation type="journal article" date="2016" name="Sci. Rep.">
        <title>Genome-wide diversity and gene expression profiling of Babesia microti isolates identify polymorphic genes that mediate host-pathogen interactions.</title>
        <authorList>
            <person name="Silva J.C."/>
            <person name="Cornillot E."/>
            <person name="McCracken C."/>
            <person name="Usmani-Brown S."/>
            <person name="Dwivedi A."/>
            <person name="Ifeonu O.O."/>
            <person name="Crabtree J."/>
            <person name="Gotia H.T."/>
            <person name="Virji A.Z."/>
            <person name="Reynes C."/>
            <person name="Colinge J."/>
            <person name="Kumar V."/>
            <person name="Lawres L."/>
            <person name="Pazzi J.E."/>
            <person name="Pablo J.V."/>
            <person name="Hung C."/>
            <person name="Brancato J."/>
            <person name="Kumari P."/>
            <person name="Orvis J."/>
            <person name="Tretina K."/>
            <person name="Chibucos M."/>
            <person name="Ott S."/>
            <person name="Sadzewicz L."/>
            <person name="Sengamalay N."/>
            <person name="Shetty A.C."/>
            <person name="Su Q."/>
            <person name="Tallon L."/>
            <person name="Fraser C.M."/>
            <person name="Frutos R."/>
            <person name="Molina D.M."/>
            <person name="Krause P.J."/>
            <person name="Ben Mamoun C."/>
        </authorList>
    </citation>
    <scope>NUCLEOTIDE SEQUENCE [LARGE SCALE GENOMIC DNA]</scope>
    <source>
        <strain evidence="1 2">RI</strain>
    </source>
</reference>
<reference evidence="1 2" key="1">
    <citation type="journal article" date="2012" name="Nucleic Acids Res.">
        <title>Sequencing of the smallest Apicomplexan genome from the human pathogen Babesia microti.</title>
        <authorList>
            <person name="Cornillot E."/>
            <person name="Hadj-Kaddour K."/>
            <person name="Dassouli A."/>
            <person name="Noel B."/>
            <person name="Ranwez V."/>
            <person name="Vacherie B."/>
            <person name="Augagneur Y."/>
            <person name="Bres V."/>
            <person name="Duclos A."/>
            <person name="Randazzo S."/>
            <person name="Carcy B."/>
            <person name="Debierre-Grockiego F."/>
            <person name="Delbecq S."/>
            <person name="Moubri-Menage K."/>
            <person name="Shams-Eldin H."/>
            <person name="Usmani-Brown S."/>
            <person name="Bringaud F."/>
            <person name="Wincker P."/>
            <person name="Vivares C.P."/>
            <person name="Schwarz R.T."/>
            <person name="Schetters T.P."/>
            <person name="Krause P.J."/>
            <person name="Gorenflot A."/>
            <person name="Berry V."/>
            <person name="Barbe V."/>
            <person name="Ben Mamoun C."/>
        </authorList>
    </citation>
    <scope>NUCLEOTIDE SEQUENCE [LARGE SCALE GENOMIC DNA]</scope>
    <source>
        <strain evidence="1 2">RI</strain>
    </source>
</reference>
<accession>A0A1N6LXG8</accession>
<dbReference type="GeneID" id="24425762"/>
<dbReference type="RefSeq" id="XP_021337652.1">
    <property type="nucleotide sequence ID" value="XM_021482410.1"/>
</dbReference>
<evidence type="ECO:0000313" key="2">
    <source>
        <dbReference type="Proteomes" id="UP000002899"/>
    </source>
</evidence>
<dbReference type="Proteomes" id="UP000002899">
    <property type="component" value="Chromosome IV"/>
</dbReference>
<proteinExistence type="predicted"/>
<keyword evidence="2" id="KW-1185">Reference proteome</keyword>
<reference evidence="1 2" key="2">
    <citation type="journal article" date="2013" name="PLoS ONE">
        <title>Whole genome mapping and re-organization of the nuclear and mitochondrial genomes of Babesia microti isolates.</title>
        <authorList>
            <person name="Cornillot E."/>
            <person name="Dassouli A."/>
            <person name="Garg A."/>
            <person name="Pachikara N."/>
            <person name="Randazzo S."/>
            <person name="Depoix D."/>
            <person name="Carcy B."/>
            <person name="Delbecq S."/>
            <person name="Frutos R."/>
            <person name="Silva J.C."/>
            <person name="Sutton R."/>
            <person name="Krause P.J."/>
            <person name="Mamoun C.B."/>
        </authorList>
    </citation>
    <scope>NUCLEOTIDE SEQUENCE [LARGE SCALE GENOMIC DNA]</scope>
    <source>
        <strain evidence="1 2">RI</strain>
    </source>
</reference>
<dbReference type="KEGG" id="bmic:BmR1_04g05590"/>
<gene>
    <name evidence="1" type="ORF">BmR1_04g05590</name>
</gene>
<dbReference type="AlphaFoldDB" id="A0A1N6LXG8"/>
<dbReference type="EMBL" id="LN871599">
    <property type="protein sequence ID" value="SIO73564.1"/>
    <property type="molecule type" value="Genomic_DNA"/>
</dbReference>
<sequence>MDARFSCLLDCTNEDKIMTHFSFTNCNDLRNVENHTHKDVLELSNSVPNNFNAAAYLNSVLNITVKQAEELLNGDVSSITYAPAYEIDITYTARYNNGTILSGISQNCPLLTSINELINSGSLTIGDISRVLKVKFNPEFTNSITHISARYKRKLRFKENNTLICTISLIHKGTNTDIAYDYYLPRSFNGTVLEYNKNLEIDTTNLYLRPLDKGWIILGLDTSKESGIYSK</sequence>
<evidence type="ECO:0000313" key="1">
    <source>
        <dbReference type="EMBL" id="SIO73564.1"/>
    </source>
</evidence>